<evidence type="ECO:0000256" key="7">
    <source>
        <dbReference type="ARBA" id="ARBA00023049"/>
    </source>
</evidence>
<keyword evidence="7 9" id="KW-0482">Metalloprotease</keyword>
<keyword evidence="10" id="KW-1133">Transmembrane helix</keyword>
<comment type="function">
    <text evidence="9">Catalyzes hydrolysis of the D-alanyl-D-alanine dipeptide.</text>
</comment>
<dbReference type="AlphaFoldDB" id="A0AAE3LKU3"/>
<feature type="binding site" evidence="9">
    <location>
        <position position="159"/>
    </location>
    <ligand>
        <name>Zn(2+)</name>
        <dbReference type="ChEBI" id="CHEBI:29105"/>
        <note>catalytic</note>
    </ligand>
</feature>
<keyword evidence="8" id="KW-0961">Cell wall biogenesis/degradation</keyword>
<gene>
    <name evidence="11" type="ORF">OD355_12330</name>
</gene>
<dbReference type="GO" id="GO:0160237">
    <property type="term" value="F:D-Ala-D-Ala dipeptidase activity"/>
    <property type="evidence" value="ECO:0007669"/>
    <property type="project" value="UniProtKB-EC"/>
</dbReference>
<feature type="site" description="Transition state stabilizer" evidence="9">
    <location>
        <position position="125"/>
    </location>
</feature>
<keyword evidence="10" id="KW-0812">Transmembrane</keyword>
<evidence type="ECO:0000256" key="2">
    <source>
        <dbReference type="ARBA" id="ARBA00022670"/>
    </source>
</evidence>
<comment type="caution">
    <text evidence="11">The sequence shown here is derived from an EMBL/GenBank/DDBJ whole genome shotgun (WGS) entry which is preliminary data.</text>
</comment>
<dbReference type="PANTHER" id="PTHR43126">
    <property type="entry name" value="D-ALANYL-D-ALANINE DIPEPTIDASE"/>
    <property type="match status" value="1"/>
</dbReference>
<evidence type="ECO:0000256" key="9">
    <source>
        <dbReference type="HAMAP-Rule" id="MF_01924"/>
    </source>
</evidence>
<feature type="active site" description="Proton donor/acceptor" evidence="9">
    <location>
        <position position="217"/>
    </location>
</feature>
<dbReference type="GO" id="GO:0008237">
    <property type="term" value="F:metallopeptidase activity"/>
    <property type="evidence" value="ECO:0007669"/>
    <property type="project" value="UniProtKB-KW"/>
</dbReference>
<evidence type="ECO:0000256" key="4">
    <source>
        <dbReference type="ARBA" id="ARBA00022801"/>
    </source>
</evidence>
<dbReference type="InterPro" id="IPR009045">
    <property type="entry name" value="Zn_M74/Hedgehog-like"/>
</dbReference>
<dbReference type="CDD" id="cd14840">
    <property type="entry name" value="D-Ala-D-Ala_dipeptidase_Aad"/>
    <property type="match status" value="1"/>
</dbReference>
<evidence type="ECO:0000256" key="3">
    <source>
        <dbReference type="ARBA" id="ARBA00022723"/>
    </source>
</evidence>
<evidence type="ECO:0000313" key="12">
    <source>
        <dbReference type="Proteomes" id="UP001209317"/>
    </source>
</evidence>
<organism evidence="11 12">
    <name type="scientific">Haoranjiania flava</name>
    <dbReference type="NCBI Taxonomy" id="1856322"/>
    <lineage>
        <taxon>Bacteria</taxon>
        <taxon>Pseudomonadati</taxon>
        <taxon>Bacteroidota</taxon>
        <taxon>Chitinophagia</taxon>
        <taxon>Chitinophagales</taxon>
        <taxon>Chitinophagaceae</taxon>
        <taxon>Haoranjiania</taxon>
    </lineage>
</organism>
<comment type="catalytic activity">
    <reaction evidence="1 9">
        <text>D-alanyl-D-alanine + H2O = 2 D-alanine</text>
        <dbReference type="Rhea" id="RHEA:20661"/>
        <dbReference type="ChEBI" id="CHEBI:15377"/>
        <dbReference type="ChEBI" id="CHEBI:57416"/>
        <dbReference type="ChEBI" id="CHEBI:57822"/>
        <dbReference type="EC" id="3.4.13.22"/>
    </reaction>
</comment>
<dbReference type="InterPro" id="IPR000755">
    <property type="entry name" value="A_A_dipeptidase"/>
</dbReference>
<accession>A0AAE3LKU3</accession>
<evidence type="ECO:0000256" key="10">
    <source>
        <dbReference type="SAM" id="Phobius"/>
    </source>
</evidence>
<proteinExistence type="inferred from homology"/>
<dbReference type="EMBL" id="JAOTPL010000022">
    <property type="protein sequence ID" value="MCU7695307.1"/>
    <property type="molecule type" value="Genomic_DNA"/>
</dbReference>
<comment type="cofactor">
    <cofactor evidence="9">
        <name>Zn(2+)</name>
        <dbReference type="ChEBI" id="CHEBI:29105"/>
    </cofactor>
    <text evidence="9">Binds 1 zinc ion per subunit.</text>
</comment>
<sequence>MKTSKTIYISFVLASFLNFMYYSGKCFSPTHTLYPKINEQNVVPQKGEDKVIALISKKDSLVNLFNIVPNLRTQWFYASVNNFTGHILYKNPKPLLVRPAALALKSVADSLEKSGLGLTIFDAYRPHSVSVKMWKIVKNPDYVADPSKGSNHNRGIAVDLTLYDLKTGRNLEMPSHFDDFSEKAHHDYMKLPQKIISNRTLLKNIMEHFGFKAYKNEWWHYTFVTDTKYELLDIDFSEF</sequence>
<evidence type="ECO:0000256" key="8">
    <source>
        <dbReference type="ARBA" id="ARBA00023316"/>
    </source>
</evidence>
<dbReference type="RefSeq" id="WP_263038795.1">
    <property type="nucleotide sequence ID" value="NZ_JAOTPL010000022.1"/>
</dbReference>
<dbReference type="GO" id="GO:0071555">
    <property type="term" value="P:cell wall organization"/>
    <property type="evidence" value="ECO:0007669"/>
    <property type="project" value="UniProtKB-KW"/>
</dbReference>
<dbReference type="SUPFAM" id="SSF55166">
    <property type="entry name" value="Hedgehog/DD-peptidase"/>
    <property type="match status" value="1"/>
</dbReference>
<reference evidence="11" key="1">
    <citation type="submission" date="2022-10" db="EMBL/GenBank/DDBJ databases">
        <authorList>
            <person name="Kim H.S."/>
            <person name="Kim J.-S."/>
            <person name="Suh M.K."/>
            <person name="Eom M.K."/>
            <person name="Lee J.-S."/>
        </authorList>
    </citation>
    <scope>NUCLEOTIDE SEQUENCE</scope>
    <source>
        <strain evidence="11">LIP-5</strain>
    </source>
</reference>
<keyword evidence="10" id="KW-0472">Membrane</keyword>
<feature type="binding site" evidence="9">
    <location>
        <position position="152"/>
    </location>
    <ligand>
        <name>Zn(2+)</name>
        <dbReference type="ChEBI" id="CHEBI:29105"/>
        <note>catalytic</note>
    </ligand>
</feature>
<name>A0AAE3LKU3_9BACT</name>
<dbReference type="HAMAP" id="MF_01924">
    <property type="entry name" value="A_A_dipeptidase"/>
    <property type="match status" value="1"/>
</dbReference>
<evidence type="ECO:0000313" key="11">
    <source>
        <dbReference type="EMBL" id="MCU7695307.1"/>
    </source>
</evidence>
<feature type="transmembrane region" description="Helical" evidence="10">
    <location>
        <begin position="7"/>
        <end position="24"/>
    </location>
</feature>
<dbReference type="Pfam" id="PF01427">
    <property type="entry name" value="Peptidase_M15"/>
    <property type="match status" value="1"/>
</dbReference>
<keyword evidence="2 9" id="KW-0645">Protease</keyword>
<feature type="binding site" evidence="9">
    <location>
        <position position="220"/>
    </location>
    <ligand>
        <name>Zn(2+)</name>
        <dbReference type="ChEBI" id="CHEBI:29105"/>
        <note>catalytic</note>
    </ligand>
</feature>
<keyword evidence="4 9" id="KW-0378">Hydrolase</keyword>
<evidence type="ECO:0000256" key="6">
    <source>
        <dbReference type="ARBA" id="ARBA00022997"/>
    </source>
</evidence>
<dbReference type="Gene3D" id="3.30.1380.10">
    <property type="match status" value="1"/>
</dbReference>
<dbReference type="Proteomes" id="UP001209317">
    <property type="component" value="Unassembled WGS sequence"/>
</dbReference>
<evidence type="ECO:0000256" key="1">
    <source>
        <dbReference type="ARBA" id="ARBA00001362"/>
    </source>
</evidence>
<dbReference type="EC" id="3.4.13.22" evidence="9"/>
<keyword evidence="12" id="KW-1185">Reference proteome</keyword>
<protein>
    <recommendedName>
        <fullName evidence="9">D-alanyl-D-alanine dipeptidase</fullName>
        <shortName evidence="9">D-Ala-D-Ala dipeptidase</shortName>
        <ecNumber evidence="9">3.4.13.22</ecNumber>
    </recommendedName>
</protein>
<keyword evidence="3 9" id="KW-0479">Metal-binding</keyword>
<keyword evidence="6 9" id="KW-0224">Dipeptidase</keyword>
<comment type="similarity">
    <text evidence="9">Belongs to the peptidase M15D family.</text>
</comment>
<dbReference type="GO" id="GO:0008270">
    <property type="term" value="F:zinc ion binding"/>
    <property type="evidence" value="ECO:0007669"/>
    <property type="project" value="UniProtKB-UniRule"/>
</dbReference>
<dbReference type="GO" id="GO:0006508">
    <property type="term" value="P:proteolysis"/>
    <property type="evidence" value="ECO:0007669"/>
    <property type="project" value="UniProtKB-KW"/>
</dbReference>
<keyword evidence="5 9" id="KW-0862">Zinc</keyword>
<evidence type="ECO:0000256" key="5">
    <source>
        <dbReference type="ARBA" id="ARBA00022833"/>
    </source>
</evidence>
<dbReference type="PANTHER" id="PTHR43126:SF1">
    <property type="entry name" value="D-ALANYL-D-ALANINE DIPEPTIDASE"/>
    <property type="match status" value="1"/>
</dbReference>